<keyword evidence="3" id="KW-0560">Oxidoreductase</keyword>
<dbReference type="InterPro" id="IPR002347">
    <property type="entry name" value="SDR_fam"/>
</dbReference>
<protein>
    <recommendedName>
        <fullName evidence="4">Alcohol dehydrogenase-like C-terminal domain-containing protein</fullName>
    </recommendedName>
</protein>
<dbReference type="GO" id="GO:0016491">
    <property type="term" value="F:oxidoreductase activity"/>
    <property type="evidence" value="ECO:0007669"/>
    <property type="project" value="UniProtKB-KW"/>
</dbReference>
<evidence type="ECO:0000256" key="2">
    <source>
        <dbReference type="ARBA" id="ARBA00022857"/>
    </source>
</evidence>
<dbReference type="PRINTS" id="PR00081">
    <property type="entry name" value="GDHRDH"/>
</dbReference>
<dbReference type="OrthoDB" id="5371740at2759"/>
<dbReference type="AlphaFoldDB" id="A0A364L3J7"/>
<dbReference type="EMBL" id="MIKG01000012">
    <property type="protein sequence ID" value="RAO70343.1"/>
    <property type="molecule type" value="Genomic_DNA"/>
</dbReference>
<dbReference type="RefSeq" id="XP_040734859.1">
    <property type="nucleotide sequence ID" value="XM_040878932.1"/>
</dbReference>
<feature type="domain" description="Alcohol dehydrogenase-like C-terminal" evidence="4">
    <location>
        <begin position="321"/>
        <end position="438"/>
    </location>
</feature>
<reference evidence="5 6" key="1">
    <citation type="journal article" date="2017" name="Biotechnol. Biofuels">
        <title>Differential beta-glucosidase expression as a function of carbon source availability in Talaromyces amestolkiae: a genomic and proteomic approach.</title>
        <authorList>
            <person name="de Eugenio L.I."/>
            <person name="Mendez-Liter J.A."/>
            <person name="Nieto-Dominguez M."/>
            <person name="Alonso L."/>
            <person name="Gil-Munoz J."/>
            <person name="Barriuso J."/>
            <person name="Prieto A."/>
            <person name="Martinez M.J."/>
        </authorList>
    </citation>
    <scope>NUCLEOTIDE SEQUENCE [LARGE SCALE GENOMIC DNA]</scope>
    <source>
        <strain evidence="5 6">CIB</strain>
    </source>
</reference>
<evidence type="ECO:0000256" key="1">
    <source>
        <dbReference type="ARBA" id="ARBA00006484"/>
    </source>
</evidence>
<sequence length="476" mass="53380">MPIPKYTYNGPIDHTIPPNLGNARNKSVIVTGGANGMGEAMVRAFVAAGAFVTFGDMHPRGAEIEKELNGTDSNQAPKVAFVKCDIREWDDMINLFETAKNKSPHNSVDVVIANAGISRSSGDSLWNLDDPNGPPTKPDLKIVRTNLDGTFYTWKLAVHYFRKQPDTAERDRCFIITGSMVAYIDSPGNWEYTATKHGLRGFMKTVRRSSWEQGIRINYVAPCWIRSAIRTKEYETWLIENGIEFGEQADCAGAMMKIACDKTINGRSLMITPRSKAEQGFMDVNQEDYADPKDEYFINKQTTQLRIIEDKWLDDYKVVLHIGARVIISDVRQERLEEAKKIGVPEADIVPVGKSVQDFVRENSLTGKIDTVLDFVGKDQTFQDAQAIVRRGGKMVCIGTLDDTNVIDMKIGIRKRLSIIFTYGGQKRDIQEVLNLISKKAIQPQVEDARLRDFPTVLKALCDGKIKARVALLHDD</sequence>
<dbReference type="InterPro" id="IPR020904">
    <property type="entry name" value="Sc_DH/Rdtase_CS"/>
</dbReference>
<name>A0A364L3J7_TALAM</name>
<dbReference type="PROSITE" id="PS00061">
    <property type="entry name" value="ADH_SHORT"/>
    <property type="match status" value="1"/>
</dbReference>
<dbReference type="InterPro" id="IPR036291">
    <property type="entry name" value="NAD(P)-bd_dom_sf"/>
</dbReference>
<dbReference type="Gene3D" id="3.40.50.720">
    <property type="entry name" value="NAD(P)-binding Rossmann-like Domain"/>
    <property type="match status" value="2"/>
</dbReference>
<dbReference type="InterPro" id="IPR013149">
    <property type="entry name" value="ADH-like_C"/>
</dbReference>
<dbReference type="Proteomes" id="UP000249363">
    <property type="component" value="Unassembled WGS sequence"/>
</dbReference>
<dbReference type="Gene3D" id="3.90.180.10">
    <property type="entry name" value="Medium-chain alcohol dehydrogenases, catalytic domain"/>
    <property type="match status" value="1"/>
</dbReference>
<comment type="similarity">
    <text evidence="1">Belongs to the short-chain dehydrogenases/reductases (SDR) family.</text>
</comment>
<keyword evidence="6" id="KW-1185">Reference proteome</keyword>
<dbReference type="Pfam" id="PF00107">
    <property type="entry name" value="ADH_zinc_N"/>
    <property type="match status" value="1"/>
</dbReference>
<dbReference type="Pfam" id="PF00106">
    <property type="entry name" value="adh_short"/>
    <property type="match status" value="1"/>
</dbReference>
<dbReference type="PANTHER" id="PTHR43180:SF31">
    <property type="entry name" value="CHAIN DEHYDROGENASE_REDUCTASE, PUTATIVE (AFU_ORTHOLOGUE AFUA_2G16570)-RELATED"/>
    <property type="match status" value="1"/>
</dbReference>
<dbReference type="STRING" id="1196081.A0A364L3J7"/>
<dbReference type="PANTHER" id="PTHR43180">
    <property type="entry name" value="3-OXOACYL-(ACYL-CARRIER-PROTEIN) REDUCTASE (AFU_ORTHOLOGUE AFUA_6G11210)"/>
    <property type="match status" value="1"/>
</dbReference>
<keyword evidence="2" id="KW-0521">NADP</keyword>
<accession>A0A364L3J7</accession>
<dbReference type="SUPFAM" id="SSF51735">
    <property type="entry name" value="NAD(P)-binding Rossmann-fold domains"/>
    <property type="match status" value="2"/>
</dbReference>
<gene>
    <name evidence="5" type="ORF">BHQ10_006355</name>
</gene>
<evidence type="ECO:0000259" key="4">
    <source>
        <dbReference type="Pfam" id="PF00107"/>
    </source>
</evidence>
<comment type="caution">
    <text evidence="5">The sequence shown here is derived from an EMBL/GenBank/DDBJ whole genome shotgun (WGS) entry which is preliminary data.</text>
</comment>
<evidence type="ECO:0000313" key="5">
    <source>
        <dbReference type="EMBL" id="RAO70343.1"/>
    </source>
</evidence>
<evidence type="ECO:0000313" key="6">
    <source>
        <dbReference type="Proteomes" id="UP000249363"/>
    </source>
</evidence>
<dbReference type="GeneID" id="63795571"/>
<organism evidence="5 6">
    <name type="scientific">Talaromyces amestolkiae</name>
    <dbReference type="NCBI Taxonomy" id="1196081"/>
    <lineage>
        <taxon>Eukaryota</taxon>
        <taxon>Fungi</taxon>
        <taxon>Dikarya</taxon>
        <taxon>Ascomycota</taxon>
        <taxon>Pezizomycotina</taxon>
        <taxon>Eurotiomycetes</taxon>
        <taxon>Eurotiomycetidae</taxon>
        <taxon>Eurotiales</taxon>
        <taxon>Trichocomaceae</taxon>
        <taxon>Talaromyces</taxon>
        <taxon>Talaromyces sect. Talaromyces</taxon>
    </lineage>
</organism>
<proteinExistence type="inferred from homology"/>
<evidence type="ECO:0000256" key="3">
    <source>
        <dbReference type="ARBA" id="ARBA00023002"/>
    </source>
</evidence>